<dbReference type="Gene3D" id="3.40.605.10">
    <property type="entry name" value="Aldehyde Dehydrogenase, Chain A, domain 1"/>
    <property type="match status" value="1"/>
</dbReference>
<name>A6GK39_9BACT</name>
<dbReference type="SUPFAM" id="SSF53720">
    <property type="entry name" value="ALDH-like"/>
    <property type="match status" value="1"/>
</dbReference>
<dbReference type="InterPro" id="IPR016162">
    <property type="entry name" value="Ald_DH_N"/>
</dbReference>
<evidence type="ECO:0000256" key="1">
    <source>
        <dbReference type="ARBA" id="ARBA00023002"/>
    </source>
</evidence>
<accession>A6GK39</accession>
<keyword evidence="4" id="KW-1185">Reference proteome</keyword>
<dbReference type="GO" id="GO:0016491">
    <property type="term" value="F:oxidoreductase activity"/>
    <property type="evidence" value="ECO:0007669"/>
    <property type="project" value="UniProtKB-KW"/>
</dbReference>
<dbReference type="EMBL" id="ABCS01000178">
    <property type="protein sequence ID" value="EDM73767.1"/>
    <property type="molecule type" value="Genomic_DNA"/>
</dbReference>
<gene>
    <name evidence="3" type="ORF">PPSIR1_15475</name>
</gene>
<dbReference type="eggNOG" id="COG1012">
    <property type="taxonomic scope" value="Bacteria"/>
</dbReference>
<dbReference type="Proteomes" id="UP000005801">
    <property type="component" value="Unassembled WGS sequence"/>
</dbReference>
<evidence type="ECO:0000313" key="3">
    <source>
        <dbReference type="EMBL" id="EDM73767.1"/>
    </source>
</evidence>
<evidence type="ECO:0000313" key="4">
    <source>
        <dbReference type="Proteomes" id="UP000005801"/>
    </source>
</evidence>
<dbReference type="InterPro" id="IPR016161">
    <property type="entry name" value="Ald_DH/histidinol_DH"/>
</dbReference>
<proteinExistence type="predicted"/>
<dbReference type="Pfam" id="PF00171">
    <property type="entry name" value="Aldedh"/>
    <property type="match status" value="1"/>
</dbReference>
<dbReference type="PANTHER" id="PTHR11699">
    <property type="entry name" value="ALDEHYDE DEHYDROGENASE-RELATED"/>
    <property type="match status" value="1"/>
</dbReference>
<sequence length="274" mass="29474">MSTSNRLVVEKTIKLYVGGRFIRSESGRVDRVRSSFSTNEIYVSRASRKDFRDAMEIARKAQAGWAGRTGYNRGQILYRLAEMIESRASAFPGETDRTQIAVDRAVHHAGWSDKISALLSTLNPVAAAYVNYSMIRPVGVVVAVPNPAEGLVGMVEAACAAAVMGNAVIVLVPSDQGELAAGLAEALATCDMPAGVVNVMTTDVPALLEWVNRHDDLDALYLVEGAVDDDAITEAQRQAARVMRRVVVVGSADQAAPPLTLQRLAEVKTVWMSS</sequence>
<organism evidence="3 4">
    <name type="scientific">Plesiocystis pacifica SIR-1</name>
    <dbReference type="NCBI Taxonomy" id="391625"/>
    <lineage>
        <taxon>Bacteria</taxon>
        <taxon>Pseudomonadati</taxon>
        <taxon>Myxococcota</taxon>
        <taxon>Polyangia</taxon>
        <taxon>Nannocystales</taxon>
        <taxon>Nannocystaceae</taxon>
        <taxon>Plesiocystis</taxon>
    </lineage>
</organism>
<keyword evidence="1" id="KW-0560">Oxidoreductase</keyword>
<dbReference type="RefSeq" id="WP_006977075.1">
    <property type="nucleotide sequence ID" value="NZ_ABCS01000178.1"/>
</dbReference>
<protein>
    <submittedName>
        <fullName evidence="3">Aldehyde dehydrogenase (NAD) family protein</fullName>
    </submittedName>
</protein>
<reference evidence="3 4" key="1">
    <citation type="submission" date="2007-06" db="EMBL/GenBank/DDBJ databases">
        <authorList>
            <person name="Shimkets L."/>
            <person name="Ferriera S."/>
            <person name="Johnson J."/>
            <person name="Kravitz S."/>
            <person name="Beeson K."/>
            <person name="Sutton G."/>
            <person name="Rogers Y.-H."/>
            <person name="Friedman R."/>
            <person name="Frazier M."/>
            <person name="Venter J.C."/>
        </authorList>
    </citation>
    <scope>NUCLEOTIDE SEQUENCE [LARGE SCALE GENOMIC DNA]</scope>
    <source>
        <strain evidence="3 4">SIR-1</strain>
    </source>
</reference>
<feature type="domain" description="Aldehyde dehydrogenase" evidence="2">
    <location>
        <begin position="23"/>
        <end position="223"/>
    </location>
</feature>
<dbReference type="OrthoDB" id="188583at2"/>
<dbReference type="AlphaFoldDB" id="A6GK39"/>
<dbReference type="InterPro" id="IPR015590">
    <property type="entry name" value="Aldehyde_DH_dom"/>
</dbReference>
<comment type="caution">
    <text evidence="3">The sequence shown here is derived from an EMBL/GenBank/DDBJ whole genome shotgun (WGS) entry which is preliminary data.</text>
</comment>
<dbReference type="STRING" id="391625.PPSIR1_15475"/>
<evidence type="ECO:0000259" key="2">
    <source>
        <dbReference type="Pfam" id="PF00171"/>
    </source>
</evidence>